<dbReference type="OMA" id="PYNRRAN"/>
<evidence type="ECO:0000256" key="1">
    <source>
        <dbReference type="SAM" id="Coils"/>
    </source>
</evidence>
<dbReference type="KEGG" id="spri:SPRI_0023"/>
<feature type="coiled-coil region" evidence="1">
    <location>
        <begin position="669"/>
        <end position="696"/>
    </location>
</feature>
<proteinExistence type="predicted"/>
<dbReference type="OrthoDB" id="3307982at2"/>
<dbReference type="SUPFAM" id="SSF52540">
    <property type="entry name" value="P-loop containing nucleoside triphosphate hydrolases"/>
    <property type="match status" value="1"/>
</dbReference>
<name>A0A0M5ISP1_STRPR</name>
<sequence length="1023" mass="111568">MTTPPTSDPSRGIVGDRQLIAVQAFDIARLTAHAVPIVPETFIAVSGLGPKDDSNGSGKTSFLIAVSLLLADPQWRLETNGGRHASGILFRPDAAGVDQAHQASPVTHGYIVGVFAHPDEPAANPLTVWVRIATTTPYLQANWTEGLHVADAPTDHERSIQADALWRELGTRQLLSARAMAEKLYGTAPRCLTYLDTPLRPPVPSLLSQQLTEMEPHDIGRSLIALSGMTPLLEEEDDLRGQALQHRISLEKAQTEHTQALLAEEQVMSGVRARETARLALQRGHEAWHRYLAASYRDAHHSDQRVAALMEEERQAAETAAVLVQDAEDRLNLLGSAEELATQRGAAHQAWSDARQLVGELSRKMTELTTQQAMLRSRRATLLPAAQGWDGSNFTATAARLEQRQREHAKAELQCDEAKIAVTRARTHLHDVEQGRSGQAGRAIDLLGEHRIRAHGLLDQLNVDEAARPEWEPRLAPWQDAIVVEPEHEDTARRLLHAALPGAQIISSDTGQKALPEGIHSTLNVTRFLATLQQRLIPSSDGLAVRDQALALTVTGGFPNTLAGREAQLRQARADLAAAKHACTAATEAMSAATAALTLAQTLHAAAQAAEELAHLGTQENDLQTKIDNLAGRSANAARDEQELQQVWQDAVARHASHKQLLTSAKLTLEGASKALKERQRNLAALERQREQVAASQWQQQWGATLEDATRLLDQASDQTRSSRPAALRRQSEDQLRRAYEHYGVDGTPGADVSQDLRTGQEMMQSFADTDPAGLPSLTFADVAAPLDNRLAGHRDQDEVAAARITHDQHARQQAIAELTDGVATSTRNLKTLQDMIEKHLDGLFAQISVAFHDLDLRSDGHGAKLEHISVRPQGAGDWQWQVIPRWKRSRSGGYVSYRENANSAQVKVHAILLVLAALLADSHTQGRVLILDELGNSLGEVNRKDMLAALRDVARDQHLTILGTCQDSVLADAADVCGELLWFVHASAADIINQPTSAWAFDSNGARTQLTEDWITAGRAHA</sequence>
<evidence type="ECO:0000313" key="2">
    <source>
        <dbReference type="EMBL" id="ALC18329.1"/>
    </source>
</evidence>
<protein>
    <submittedName>
        <fullName evidence="3">LigA protein</fullName>
    </submittedName>
</protein>
<reference evidence="3 4" key="1">
    <citation type="submission" date="2015-08" db="EMBL/GenBank/DDBJ databases">
        <title>Genome sequence of the pristinamycin over-producing bacterium Streptomyces pristinaespiralis HCCB10218.</title>
        <authorList>
            <person name="Tian J."/>
            <person name="Yang J."/>
            <person name="Li L."/>
            <person name="Ruan L."/>
            <person name="Wei W."/>
            <person name="Zheng G."/>
            <person name="Wei Z."/>
            <person name="Yang S."/>
            <person name="Ge M."/>
            <person name="Jiang W."/>
            <person name="Lu Y."/>
        </authorList>
    </citation>
    <scope>NUCLEOTIDE SEQUENCE [LARGE SCALE GENOMIC DNA]</scope>
    <source>
        <strain evidence="3 4">HCCB 10218</strain>
    </source>
</reference>
<dbReference type="EMBL" id="CP011340">
    <property type="protein sequence ID" value="ALC25636.1"/>
    <property type="molecule type" value="Genomic_DNA"/>
</dbReference>
<organism evidence="3">
    <name type="scientific">Streptomyces pristinaespiralis</name>
    <dbReference type="NCBI Taxonomy" id="38300"/>
    <lineage>
        <taxon>Bacteria</taxon>
        <taxon>Bacillati</taxon>
        <taxon>Actinomycetota</taxon>
        <taxon>Actinomycetes</taxon>
        <taxon>Kitasatosporales</taxon>
        <taxon>Streptomycetaceae</taxon>
        <taxon>Streptomyces</taxon>
    </lineage>
</organism>
<dbReference type="RefSeq" id="WP_005322227.1">
    <property type="nucleotide sequence ID" value="NZ_CP011340.1"/>
</dbReference>
<dbReference type="GeneID" id="97231652"/>
<dbReference type="KEGG" id="spri:SPRI_7330"/>
<dbReference type="AlphaFoldDB" id="A0A0M5ISP1"/>
<dbReference type="STRING" id="38300.SPRI_0023"/>
<dbReference type="InterPro" id="IPR027417">
    <property type="entry name" value="P-loop_NTPase"/>
</dbReference>
<keyword evidence="1" id="KW-0175">Coiled coil</keyword>
<dbReference type="PATRIC" id="fig|38300.4.peg.26"/>
<evidence type="ECO:0000313" key="3">
    <source>
        <dbReference type="EMBL" id="ALC25636.1"/>
    </source>
</evidence>
<dbReference type="EMBL" id="CP011340">
    <property type="protein sequence ID" value="ALC18329.1"/>
    <property type="molecule type" value="Genomic_DNA"/>
</dbReference>
<gene>
    <name evidence="2" type="ORF">SPRI_0023</name>
    <name evidence="3" type="ORF">SPRI_7330</name>
</gene>
<evidence type="ECO:0000313" key="4">
    <source>
        <dbReference type="Proteomes" id="UP000060513"/>
    </source>
</evidence>
<accession>A0A0M5ISP1</accession>
<dbReference type="Proteomes" id="UP000060513">
    <property type="component" value="Chromosome"/>
</dbReference>